<name>B1X5K0_PAUCH</name>
<accession>B1X5K0</accession>
<keyword evidence="2" id="KW-0934">Plastid</keyword>
<organism evidence="2">
    <name type="scientific">Paulinella chromatophora</name>
    <dbReference type="NCBI Taxonomy" id="39717"/>
    <lineage>
        <taxon>Eukaryota</taxon>
        <taxon>Sar</taxon>
        <taxon>Rhizaria</taxon>
        <taxon>Cercozoa</taxon>
        <taxon>Imbricatea</taxon>
        <taxon>Silicofilosea</taxon>
        <taxon>Euglyphida</taxon>
        <taxon>Paulinellidae</taxon>
        <taxon>Paulinella</taxon>
    </lineage>
</organism>
<gene>
    <name evidence="2" type="ordered locus">PCC_0805</name>
</gene>
<dbReference type="AlphaFoldDB" id="B1X5K0"/>
<sequence length="216" mass="24790">MLVPIKSSELWRIIPAVATGSQFAKCTGNGQKILQRVLIAVIGGVVSLLISQNQLSTLWGPLWLIISFVFFLYLLWGPIIEAGRLNSQLRKYSTAAIFEGRIKNLYTREQVEARREQANTDGILELVENRRTWLCLELEDSDGYLAEIRFPLNKKHHILYRGAIVYCLILSHNKDFSSIDAISDIWLPKLSLWVGAYPYLLRPAFEELCRRRIKTL</sequence>
<protein>
    <submittedName>
        <fullName evidence="2">Uncharacterized protein</fullName>
    </submittedName>
</protein>
<evidence type="ECO:0000256" key="1">
    <source>
        <dbReference type="SAM" id="Phobius"/>
    </source>
</evidence>
<proteinExistence type="predicted"/>
<dbReference type="RefSeq" id="YP_002049429.1">
    <property type="nucleotide sequence ID" value="NC_011087.1"/>
</dbReference>
<feature type="transmembrane region" description="Helical" evidence="1">
    <location>
        <begin position="33"/>
        <end position="50"/>
    </location>
</feature>
<keyword evidence="1" id="KW-0812">Transmembrane</keyword>
<feature type="transmembrane region" description="Helical" evidence="1">
    <location>
        <begin position="62"/>
        <end position="80"/>
    </location>
</feature>
<keyword evidence="1" id="KW-0472">Membrane</keyword>
<dbReference type="EMBL" id="CP000815">
    <property type="protein sequence ID" value="ACB43219.1"/>
    <property type="molecule type" value="Genomic_DNA"/>
</dbReference>
<reference evidence="2" key="1">
    <citation type="submission" date="2007-08" db="EMBL/GenBank/DDBJ databases">
        <authorList>
            <person name="Gloeckner G."/>
            <person name="Nowack E."/>
            <person name="Melkonian M."/>
        </authorList>
    </citation>
    <scope>NUCLEOTIDE SEQUENCE</scope>
</reference>
<geneLocation type="organellar chromatophore" evidence="2"/>
<reference evidence="2" key="2">
    <citation type="journal article" date="2008" name="Curr. Biol.">
        <title>Chromatophore genome sequence of Paulinella sheds light on acquisition of photosynthesis by eukaryotes.</title>
        <authorList>
            <person name="Nowack E.C.M."/>
            <person name="Melkonian M."/>
            <person name="Gloeckner G."/>
        </authorList>
    </citation>
    <scope>NUCLEOTIDE SEQUENCE [LARGE SCALE GENOMIC DNA]</scope>
</reference>
<dbReference type="GeneID" id="6481394"/>
<keyword evidence="1" id="KW-1133">Transmembrane helix</keyword>
<evidence type="ECO:0000313" key="2">
    <source>
        <dbReference type="EMBL" id="ACB43219.1"/>
    </source>
</evidence>